<proteinExistence type="predicted"/>
<protein>
    <submittedName>
        <fullName evidence="2">Uncharacterized protein</fullName>
    </submittedName>
</protein>
<reference evidence="2" key="1">
    <citation type="submission" date="2019-12" db="EMBL/GenBank/DDBJ databases">
        <title>Genome sequencing and annotation of Brassica cretica.</title>
        <authorList>
            <person name="Studholme D.J."/>
            <person name="Sarris P.F."/>
        </authorList>
    </citation>
    <scope>NUCLEOTIDE SEQUENCE</scope>
    <source>
        <strain evidence="2">PFS-001/15</strain>
        <tissue evidence="2">Leaf</tissue>
    </source>
</reference>
<feature type="compositionally biased region" description="Polar residues" evidence="1">
    <location>
        <begin position="55"/>
        <end position="74"/>
    </location>
</feature>
<feature type="compositionally biased region" description="Polar residues" evidence="1">
    <location>
        <begin position="216"/>
        <end position="227"/>
    </location>
</feature>
<feature type="region of interest" description="Disordered" evidence="1">
    <location>
        <begin position="209"/>
        <end position="259"/>
    </location>
</feature>
<evidence type="ECO:0000313" key="2">
    <source>
        <dbReference type="EMBL" id="KAF2578809.1"/>
    </source>
</evidence>
<feature type="compositionally biased region" description="Polar residues" evidence="1">
    <location>
        <begin position="24"/>
        <end position="38"/>
    </location>
</feature>
<accession>A0A8S9JAP6</accession>
<organism evidence="2 3">
    <name type="scientific">Brassica cretica</name>
    <name type="common">Mustard</name>
    <dbReference type="NCBI Taxonomy" id="69181"/>
    <lineage>
        <taxon>Eukaryota</taxon>
        <taxon>Viridiplantae</taxon>
        <taxon>Streptophyta</taxon>
        <taxon>Embryophyta</taxon>
        <taxon>Tracheophyta</taxon>
        <taxon>Spermatophyta</taxon>
        <taxon>Magnoliopsida</taxon>
        <taxon>eudicotyledons</taxon>
        <taxon>Gunneridae</taxon>
        <taxon>Pentapetalae</taxon>
        <taxon>rosids</taxon>
        <taxon>malvids</taxon>
        <taxon>Brassicales</taxon>
        <taxon>Brassicaceae</taxon>
        <taxon>Brassiceae</taxon>
        <taxon>Brassica</taxon>
    </lineage>
</organism>
<name>A0A8S9JAP6_BRACR</name>
<feature type="region of interest" description="Disordered" evidence="1">
    <location>
        <begin position="1"/>
        <end position="102"/>
    </location>
</feature>
<dbReference type="EMBL" id="QGKW02001660">
    <property type="protein sequence ID" value="KAF2578809.1"/>
    <property type="molecule type" value="Genomic_DNA"/>
</dbReference>
<evidence type="ECO:0000313" key="3">
    <source>
        <dbReference type="Proteomes" id="UP000712281"/>
    </source>
</evidence>
<sequence>MEGSEIEIAVTEIADSSRYKRRSTQNNPDATNPSNQNLKPGPSVKPRSILATRPDLSSRSNLDPRPNRSSGLESSQRKAVRRRPNPTSINETNISDPSSQTREEVTELQGMVSSLIDKTRNQEVAYRTILNQLDQTEQELAEHQANARERNQPPSDPLRGSLNPQNTGAFSTPEIPSARSGRYTGENSQRLLQQGLAHRSFSYSGLDEIETGLQGPRSTSIQSQNGYTERPGEPRTRIPPLSHPTSENRTPSATKTFQQTGFGDPIGQAPGYDHRRPIDADPQREDPMMCPGSWISPLEPTSMEAISGTSGKLGFSYFPNLNGNRQCEFWFPQSTHLVGRRPTPSLLLGDPRRRGRAIQPRNVEQHFAAKTKIKKPAKILEKKKKRQQLRKPIEKLKAL</sequence>
<feature type="region of interest" description="Disordered" evidence="1">
    <location>
        <begin position="142"/>
        <end position="188"/>
    </location>
</feature>
<gene>
    <name evidence="2" type="ORF">F2Q68_00004175</name>
</gene>
<dbReference type="AlphaFoldDB" id="A0A8S9JAP6"/>
<comment type="caution">
    <text evidence="2">The sequence shown here is derived from an EMBL/GenBank/DDBJ whole genome shotgun (WGS) entry which is preliminary data.</text>
</comment>
<dbReference type="Proteomes" id="UP000712281">
    <property type="component" value="Unassembled WGS sequence"/>
</dbReference>
<evidence type="ECO:0000256" key="1">
    <source>
        <dbReference type="SAM" id="MobiDB-lite"/>
    </source>
</evidence>
<feature type="compositionally biased region" description="Polar residues" evidence="1">
    <location>
        <begin position="243"/>
        <end position="259"/>
    </location>
</feature>
<feature type="region of interest" description="Disordered" evidence="1">
    <location>
        <begin position="373"/>
        <end position="399"/>
    </location>
</feature>
<feature type="compositionally biased region" description="Polar residues" evidence="1">
    <location>
        <begin position="85"/>
        <end position="100"/>
    </location>
</feature>
<feature type="compositionally biased region" description="Basic and acidic residues" evidence="1">
    <location>
        <begin position="142"/>
        <end position="151"/>
    </location>
</feature>
<feature type="compositionally biased region" description="Basic residues" evidence="1">
    <location>
        <begin position="373"/>
        <end position="389"/>
    </location>
</feature>